<reference evidence="2 3" key="1">
    <citation type="journal article" date="2019" name="Nat. Plants">
        <title>Stout camphor tree genome fills gaps in understanding of flowering plant genome evolution.</title>
        <authorList>
            <person name="Chaw S.M."/>
            <person name="Liu Y.C."/>
            <person name="Wu Y.W."/>
            <person name="Wang H.Y."/>
            <person name="Lin C.I."/>
            <person name="Wu C.S."/>
            <person name="Ke H.M."/>
            <person name="Chang L.Y."/>
            <person name="Hsu C.Y."/>
            <person name="Yang H.T."/>
            <person name="Sudianto E."/>
            <person name="Hsu M.H."/>
            <person name="Wu K.P."/>
            <person name="Wang L.N."/>
            <person name="Leebens-Mack J.H."/>
            <person name="Tsai I.J."/>
        </authorList>
    </citation>
    <scope>NUCLEOTIDE SEQUENCE [LARGE SCALE GENOMIC DNA]</scope>
    <source>
        <strain evidence="3">cv. Chaw 1501</strain>
        <tissue evidence="2">Young leaves</tissue>
    </source>
</reference>
<sequence>MEVETTKMNNIADPQQRQWTTRPFPNSTAMFQQLAELYPPQQWMWVLLPTPTAIMQQITHLYPQMHAPPWYPLQGNPPAGYTWGEVIRISLVEFYFHKGYPNDVYPPPQPQLNELHFFGALVVNYPPTGYANDVYPPPQQVDSPSVGYPTSMGYPNDVYPPPKQVDSPPAGYPSPVGYPNDVYPPPQQVDSPPKAYLTLVGYPNNVYPPPP</sequence>
<dbReference type="Proteomes" id="UP000283530">
    <property type="component" value="Unassembled WGS sequence"/>
</dbReference>
<gene>
    <name evidence="2" type="ORF">CKAN_01910500</name>
</gene>
<proteinExistence type="predicted"/>
<organism evidence="2 3">
    <name type="scientific">Cinnamomum micranthum f. kanehirae</name>
    <dbReference type="NCBI Taxonomy" id="337451"/>
    <lineage>
        <taxon>Eukaryota</taxon>
        <taxon>Viridiplantae</taxon>
        <taxon>Streptophyta</taxon>
        <taxon>Embryophyta</taxon>
        <taxon>Tracheophyta</taxon>
        <taxon>Spermatophyta</taxon>
        <taxon>Magnoliopsida</taxon>
        <taxon>Magnoliidae</taxon>
        <taxon>Laurales</taxon>
        <taxon>Lauraceae</taxon>
        <taxon>Cinnamomum</taxon>
    </lineage>
</organism>
<evidence type="ECO:0000256" key="1">
    <source>
        <dbReference type="SAM" id="MobiDB-lite"/>
    </source>
</evidence>
<evidence type="ECO:0000313" key="3">
    <source>
        <dbReference type="Proteomes" id="UP000283530"/>
    </source>
</evidence>
<feature type="region of interest" description="Disordered" evidence="1">
    <location>
        <begin position="133"/>
        <end position="197"/>
    </location>
</feature>
<dbReference type="EMBL" id="QPKB01000008">
    <property type="protein sequence ID" value="RWR90028.1"/>
    <property type="molecule type" value="Genomic_DNA"/>
</dbReference>
<feature type="region of interest" description="Disordered" evidence="1">
    <location>
        <begin position="1"/>
        <end position="23"/>
    </location>
</feature>
<dbReference type="AlphaFoldDB" id="A0A3S3QSZ0"/>
<evidence type="ECO:0000313" key="2">
    <source>
        <dbReference type="EMBL" id="RWR90028.1"/>
    </source>
</evidence>
<accession>A0A3S3QSZ0</accession>
<protein>
    <submittedName>
        <fullName evidence="2">Uncharacterized protein</fullName>
    </submittedName>
</protein>
<comment type="caution">
    <text evidence="2">The sequence shown here is derived from an EMBL/GenBank/DDBJ whole genome shotgun (WGS) entry which is preliminary data.</text>
</comment>
<keyword evidence="3" id="KW-1185">Reference proteome</keyword>
<name>A0A3S3QSZ0_9MAGN</name>